<reference evidence="2" key="1">
    <citation type="submission" date="2016-11" db="EMBL/GenBank/DDBJ databases">
        <title>The genome sequence of Colletotrichum cuscutae.</title>
        <authorList>
            <person name="Baroncelli R."/>
        </authorList>
    </citation>
    <scope>NUCLEOTIDE SEQUENCE</scope>
    <source>
        <strain evidence="2">IMI 304802</strain>
    </source>
</reference>
<keyword evidence="3" id="KW-1185">Reference proteome</keyword>
<name>A0AAI9Y4X2_9PEZI</name>
<comment type="caution">
    <text evidence="2">The sequence shown here is derived from an EMBL/GenBank/DDBJ whole genome shotgun (WGS) entry which is preliminary data.</text>
</comment>
<evidence type="ECO:0000256" key="1">
    <source>
        <dbReference type="SAM" id="MobiDB-lite"/>
    </source>
</evidence>
<feature type="region of interest" description="Disordered" evidence="1">
    <location>
        <begin position="61"/>
        <end position="85"/>
    </location>
</feature>
<accession>A0AAI9Y4X2</accession>
<feature type="region of interest" description="Disordered" evidence="1">
    <location>
        <begin position="177"/>
        <end position="206"/>
    </location>
</feature>
<feature type="region of interest" description="Disordered" evidence="1">
    <location>
        <begin position="223"/>
        <end position="256"/>
    </location>
</feature>
<proteinExistence type="predicted"/>
<sequence length="572" mass="63858">MLPLPRNWFWREKRVSSLAGRRPSPVRNVEASWLVAAHVSRFTTNNPRRNFQRRMKARQARIKHHGARSDGASRTGHFPPDATPRSASMLGHVRGCWPISGKLSGHLPLEFVKRAVRRTMARGSFGELLNHHITGDWPRRQDVVLSGSLRMSRRDGMYFGATSCNSGLVCLKTLAKHRRQKERPMEKESPSGRLQSGDVSLQEPKTRIEGMPLKTGLEGKEISYSGPARRSQEASAEGEAVSRMRSKTGGGQHTDLGNVLGGNGWGSGSKESEGAGQTLQLAAMPQYPSYPSFGNMATRRARGWDGHLDDVGKRKTRRKEVQVDSLLRYGLDGILGCERGGGIEPYPVVLELRLEPWYYAYLKMARVCLSIMTKCKVGWGIPKIPIRTNTPYSWRIPYLTYLPYTRIRTRTRRHNHAELLNRLSFGRRAGGNPCEEIFPPSLRFRRDIPEYSVARAPAGYCCSCSGLLVVGSPRVRYDSQIRGDLGERAMERPPHAVPLPACRCLPARCPSLRPSFLVIVTILLFRGSLLCTDTYQVVDGYPLWMIASGGWLLSPVHRGSDGGHPGTYALPN</sequence>
<evidence type="ECO:0000313" key="2">
    <source>
        <dbReference type="EMBL" id="KAK1471107.1"/>
    </source>
</evidence>
<dbReference type="EMBL" id="MPDP01000212">
    <property type="protein sequence ID" value="KAK1471107.1"/>
    <property type="molecule type" value="Genomic_DNA"/>
</dbReference>
<dbReference type="AlphaFoldDB" id="A0AAI9Y4X2"/>
<organism evidence="2 3">
    <name type="scientific">Colletotrichum cuscutae</name>
    <dbReference type="NCBI Taxonomy" id="1209917"/>
    <lineage>
        <taxon>Eukaryota</taxon>
        <taxon>Fungi</taxon>
        <taxon>Dikarya</taxon>
        <taxon>Ascomycota</taxon>
        <taxon>Pezizomycotina</taxon>
        <taxon>Sordariomycetes</taxon>
        <taxon>Hypocreomycetidae</taxon>
        <taxon>Glomerellales</taxon>
        <taxon>Glomerellaceae</taxon>
        <taxon>Colletotrichum</taxon>
        <taxon>Colletotrichum acutatum species complex</taxon>
    </lineage>
</organism>
<dbReference type="Proteomes" id="UP001239213">
    <property type="component" value="Unassembled WGS sequence"/>
</dbReference>
<gene>
    <name evidence="2" type="ORF">CCUS01_06221</name>
</gene>
<protein>
    <submittedName>
        <fullName evidence="2">Uncharacterized protein</fullName>
    </submittedName>
</protein>
<evidence type="ECO:0000313" key="3">
    <source>
        <dbReference type="Proteomes" id="UP001239213"/>
    </source>
</evidence>